<accession>A0A8S3ZTH3</accession>
<dbReference type="GO" id="GO:0046785">
    <property type="term" value="P:microtubule polymerization"/>
    <property type="evidence" value="ECO:0007669"/>
    <property type="project" value="InterPro"/>
</dbReference>
<protein>
    <recommendedName>
        <fullName evidence="3">Tubulin polymerization-promoting protein family member 3</fullName>
    </recommendedName>
</protein>
<dbReference type="Pfam" id="PF05517">
    <property type="entry name" value="p25-alpha"/>
    <property type="match status" value="1"/>
</dbReference>
<proteinExistence type="predicted"/>
<dbReference type="PANTHER" id="PTHR12932">
    <property type="entry name" value="P25 ALPHA-RELATED"/>
    <property type="match status" value="1"/>
</dbReference>
<keyword evidence="2" id="KW-1185">Reference proteome</keyword>
<dbReference type="GO" id="GO:0001578">
    <property type="term" value="P:microtubule bundle formation"/>
    <property type="evidence" value="ECO:0007669"/>
    <property type="project" value="TreeGrafter"/>
</dbReference>
<gene>
    <name evidence="1" type="ORF">CUNI_LOCUS15359</name>
</gene>
<dbReference type="OrthoDB" id="548799at2759"/>
<sequence length="180" mass="19100">MAFSGLDIMGKVKETLGAYKGSSETGDSMKLTPLLKCMDACGMSQYKTIIEARIWPKLQDANKKISIDKCSTVLIDEIAACVIGDKNKVKGKVPLDNPEVQALATDIKMKIAAKAGQAMLKSAAVDATTARLTDVSKYTGTHGKRFDESGKGKGLEGRADLVDASGYVGNYKGVGTFGKK</sequence>
<dbReference type="AlphaFoldDB" id="A0A8S3ZTH3"/>
<dbReference type="PANTHER" id="PTHR12932:SF9">
    <property type="entry name" value="TUBULIN POLYMERIZATION-PROMOTING PROTEIN HOMOLOG"/>
    <property type="match status" value="1"/>
</dbReference>
<dbReference type="GO" id="GO:0005874">
    <property type="term" value="C:microtubule"/>
    <property type="evidence" value="ECO:0007669"/>
    <property type="project" value="TreeGrafter"/>
</dbReference>
<dbReference type="EMBL" id="CAJHNH020003680">
    <property type="protein sequence ID" value="CAG5129801.1"/>
    <property type="molecule type" value="Genomic_DNA"/>
</dbReference>
<dbReference type="GO" id="GO:0032273">
    <property type="term" value="P:positive regulation of protein polymerization"/>
    <property type="evidence" value="ECO:0007669"/>
    <property type="project" value="TreeGrafter"/>
</dbReference>
<evidence type="ECO:0000313" key="1">
    <source>
        <dbReference type="EMBL" id="CAG5129801.1"/>
    </source>
</evidence>
<reference evidence="1" key="1">
    <citation type="submission" date="2021-04" db="EMBL/GenBank/DDBJ databases">
        <authorList>
            <consortium name="Molecular Ecology Group"/>
        </authorList>
    </citation>
    <scope>NUCLEOTIDE SEQUENCE</scope>
</reference>
<organism evidence="1 2">
    <name type="scientific">Candidula unifasciata</name>
    <dbReference type="NCBI Taxonomy" id="100452"/>
    <lineage>
        <taxon>Eukaryota</taxon>
        <taxon>Metazoa</taxon>
        <taxon>Spiralia</taxon>
        <taxon>Lophotrochozoa</taxon>
        <taxon>Mollusca</taxon>
        <taxon>Gastropoda</taxon>
        <taxon>Heterobranchia</taxon>
        <taxon>Euthyneura</taxon>
        <taxon>Panpulmonata</taxon>
        <taxon>Eupulmonata</taxon>
        <taxon>Stylommatophora</taxon>
        <taxon>Helicina</taxon>
        <taxon>Helicoidea</taxon>
        <taxon>Geomitridae</taxon>
        <taxon>Candidula</taxon>
    </lineage>
</organism>
<dbReference type="GO" id="GO:0015631">
    <property type="term" value="F:tubulin binding"/>
    <property type="evidence" value="ECO:0007669"/>
    <property type="project" value="InterPro"/>
</dbReference>
<name>A0A8S3ZTH3_9EUPU</name>
<evidence type="ECO:0008006" key="3">
    <source>
        <dbReference type="Google" id="ProtNLM"/>
    </source>
</evidence>
<dbReference type="Proteomes" id="UP000678393">
    <property type="component" value="Unassembled WGS sequence"/>
</dbReference>
<evidence type="ECO:0000313" key="2">
    <source>
        <dbReference type="Proteomes" id="UP000678393"/>
    </source>
</evidence>
<comment type="caution">
    <text evidence="1">The sequence shown here is derived from an EMBL/GenBank/DDBJ whole genome shotgun (WGS) entry which is preliminary data.</text>
</comment>
<dbReference type="InterPro" id="IPR008907">
    <property type="entry name" value="TPP/p25"/>
</dbReference>